<dbReference type="SUPFAM" id="SSF109604">
    <property type="entry name" value="HD-domain/PDEase-like"/>
    <property type="match status" value="1"/>
</dbReference>
<feature type="binding site" evidence="5">
    <location>
        <position position="796"/>
    </location>
    <ligand>
        <name>Zn(2+)</name>
        <dbReference type="ChEBI" id="CHEBI:29105"/>
        <label>1</label>
    </ligand>
</feature>
<feature type="binding site" evidence="4">
    <location>
        <position position="916"/>
    </location>
    <ligand>
        <name>AMP</name>
        <dbReference type="ChEBI" id="CHEBI:456215"/>
    </ligand>
</feature>
<dbReference type="InterPro" id="IPR002073">
    <property type="entry name" value="PDEase_catalytic_dom"/>
</dbReference>
<feature type="binding site" evidence="5">
    <location>
        <position position="916"/>
    </location>
    <ligand>
        <name>Zn(2+)</name>
        <dbReference type="ChEBI" id="CHEBI:29105"/>
        <label>1</label>
    </ligand>
</feature>
<dbReference type="GO" id="GO:0004114">
    <property type="term" value="F:3',5'-cyclic-nucleotide phosphodiesterase activity"/>
    <property type="evidence" value="ECO:0007669"/>
    <property type="project" value="InterPro"/>
</dbReference>
<evidence type="ECO:0000256" key="1">
    <source>
        <dbReference type="ARBA" id="ARBA00022723"/>
    </source>
</evidence>
<dbReference type="Pfam" id="PF00233">
    <property type="entry name" value="PDEase_I"/>
    <property type="match status" value="1"/>
</dbReference>
<name>A0A0G4EXW6_VITBC</name>
<evidence type="ECO:0000256" key="4">
    <source>
        <dbReference type="PIRSR" id="PIRSR623088-2"/>
    </source>
</evidence>
<evidence type="ECO:0000259" key="9">
    <source>
        <dbReference type="PROSITE" id="PS51845"/>
    </source>
</evidence>
<feature type="domain" description="PDEase" evidence="9">
    <location>
        <begin position="736"/>
        <end position="1013"/>
    </location>
</feature>
<feature type="binding site" evidence="5">
    <location>
        <position position="757"/>
    </location>
    <ligand>
        <name>Zn(2+)</name>
        <dbReference type="ChEBI" id="CHEBI:29105"/>
        <label>1</label>
    </ligand>
</feature>
<proteinExistence type="inferred from homology"/>
<dbReference type="GO" id="GO:0007165">
    <property type="term" value="P:signal transduction"/>
    <property type="evidence" value="ECO:0007669"/>
    <property type="project" value="InterPro"/>
</dbReference>
<dbReference type="SMART" id="SM00471">
    <property type="entry name" value="HDc"/>
    <property type="match status" value="1"/>
</dbReference>
<keyword evidence="8" id="KW-0472">Membrane</keyword>
<feature type="binding site" evidence="5">
    <location>
        <position position="795"/>
    </location>
    <ligand>
        <name>Zn(2+)</name>
        <dbReference type="ChEBI" id="CHEBI:29105"/>
        <label>1</label>
    </ligand>
</feature>
<dbReference type="STRING" id="1169540.A0A0G4EXW6"/>
<keyword evidence="2 6" id="KW-0378">Hydrolase</keyword>
<feature type="region of interest" description="Disordered" evidence="7">
    <location>
        <begin position="1073"/>
        <end position="1182"/>
    </location>
</feature>
<dbReference type="PANTHER" id="PTHR11347">
    <property type="entry name" value="CYCLIC NUCLEOTIDE PHOSPHODIESTERASE"/>
    <property type="match status" value="1"/>
</dbReference>
<keyword evidence="1 5" id="KW-0479">Metal-binding</keyword>
<dbReference type="Gene3D" id="1.10.1300.10">
    <property type="entry name" value="3'5'-cyclic nucleotide phosphodiesterase, catalytic domain"/>
    <property type="match status" value="1"/>
</dbReference>
<evidence type="ECO:0000256" key="8">
    <source>
        <dbReference type="SAM" id="Phobius"/>
    </source>
</evidence>
<evidence type="ECO:0000313" key="11">
    <source>
        <dbReference type="Proteomes" id="UP000041254"/>
    </source>
</evidence>
<feature type="compositionally biased region" description="Basic and acidic residues" evidence="7">
    <location>
        <begin position="108"/>
        <end position="123"/>
    </location>
</feature>
<dbReference type="EC" id="3.1.4.-" evidence="6"/>
<feature type="compositionally biased region" description="Polar residues" evidence="7">
    <location>
        <begin position="529"/>
        <end position="538"/>
    </location>
</feature>
<feature type="compositionally biased region" description="Basic and acidic residues" evidence="7">
    <location>
        <begin position="508"/>
        <end position="528"/>
    </location>
</feature>
<evidence type="ECO:0000256" key="3">
    <source>
        <dbReference type="PIRSR" id="PIRSR623088-1"/>
    </source>
</evidence>
<feature type="region of interest" description="Disordered" evidence="7">
    <location>
        <begin position="49"/>
        <end position="137"/>
    </location>
</feature>
<feature type="binding site" evidence="5">
    <location>
        <position position="796"/>
    </location>
    <ligand>
        <name>Zn(2+)</name>
        <dbReference type="ChEBI" id="CHEBI:29105"/>
        <label>2</label>
    </ligand>
</feature>
<feature type="binding site" evidence="4">
    <location>
        <position position="796"/>
    </location>
    <ligand>
        <name>AMP</name>
        <dbReference type="ChEBI" id="CHEBI:456215"/>
    </ligand>
</feature>
<dbReference type="InterPro" id="IPR036971">
    <property type="entry name" value="PDEase_catalytic_dom_sf"/>
</dbReference>
<keyword evidence="8" id="KW-0812">Transmembrane</keyword>
<dbReference type="InterPro" id="IPR023174">
    <property type="entry name" value="PDEase_CS"/>
</dbReference>
<feature type="compositionally biased region" description="Low complexity" evidence="7">
    <location>
        <begin position="1078"/>
        <end position="1108"/>
    </location>
</feature>
<keyword evidence="11" id="KW-1185">Reference proteome</keyword>
<feature type="transmembrane region" description="Helical" evidence="8">
    <location>
        <begin position="207"/>
        <end position="226"/>
    </location>
</feature>
<feature type="transmembrane region" description="Helical" evidence="8">
    <location>
        <begin position="334"/>
        <end position="351"/>
    </location>
</feature>
<organism evidence="10 11">
    <name type="scientific">Vitrella brassicaformis (strain CCMP3155)</name>
    <dbReference type="NCBI Taxonomy" id="1169540"/>
    <lineage>
        <taxon>Eukaryota</taxon>
        <taxon>Sar</taxon>
        <taxon>Alveolata</taxon>
        <taxon>Colpodellida</taxon>
        <taxon>Vitrellaceae</taxon>
        <taxon>Vitrella</taxon>
    </lineage>
</organism>
<dbReference type="OrthoDB" id="546632at2759"/>
<evidence type="ECO:0000256" key="6">
    <source>
        <dbReference type="RuleBase" id="RU363067"/>
    </source>
</evidence>
<feature type="compositionally biased region" description="Low complexity" evidence="7">
    <location>
        <begin position="550"/>
        <end position="563"/>
    </location>
</feature>
<feature type="region of interest" description="Disordered" evidence="7">
    <location>
        <begin position="489"/>
        <end position="630"/>
    </location>
</feature>
<protein>
    <recommendedName>
        <fullName evidence="6">Phosphodiesterase</fullName>
        <ecNumber evidence="6">3.1.4.-</ecNumber>
    </recommendedName>
</protein>
<dbReference type="InParanoid" id="A0A0G4EXW6"/>
<dbReference type="InterPro" id="IPR003607">
    <property type="entry name" value="HD/PDEase_dom"/>
</dbReference>
<keyword evidence="8" id="KW-1133">Transmembrane helix</keyword>
<feature type="region of interest" description="Disordered" evidence="7">
    <location>
        <begin position="1274"/>
        <end position="1295"/>
    </location>
</feature>
<sequence length="1350" mass="150864">MKLRSKICSRHPQQDPPGNGTLTALREDLSFRAALFLIHPSTHPSTVDCLSVMPDNHQAPDITPANANAAARRSSSPPPSSLPTPTAAATTSASTPTPTHQSAAANKDSNRRDSSKDSKDAFCRKRRPYRSRTPPKVHVPDCDFSRQRWTLRFRDPALEREYLKYNESLIATRCQRLGAIALFVFAGVVAVDYDLRVILEGADTVQALRLIGPLLGFGFGVIIILLPCSRRTWPYLEYILTALLAIEIAALIVCNQFRLAAMLGRPHEYNKGITEAQQLLALKALFSVGLFFVPVRFVCAVVVFVVTLFLHGLMTFLYGSPEKTERDPTGWENGWKNLLMFFVTLFVALIAQRMIETFRRKEFVELIKKSWRIRQLEAQLHDKSDESETSKGRSTVLENVIHGLETASKNVLRMMAEGVKRSSSSLMQHTRNRLEETHSLMEECIKTLRHSDGLLDIDANQQMSKNASSMERIFHQQIFASTQRYHFASTPRMRNKGGNSPRDISLTIHDDPLAHSDTHSSPDEHTTHNPDTLVSPPSRNRPLTLKMRRASTSAGGHSSSVSAQHHKSERLRRSPTPPVYDSRREPLGASTSSSSLVALKQPPRRSQTSPALGTDGIAGGGGGDDTSADGCQRDEVDVWVEKAKTTKLQAGFSHEWNWDTLKAGEDLGRTPGGTQLLVKVGFEFCYPIVALLNDGAPHARQDGGAGGGGGGVGEKKFYHMWRSEGRLKHDELARRLTHFLKDVEDAYMPNLYHNFWHAVEVCHSSVYLVRQLGMWESEVFTEIDQLALAMAALCHDVGHFGRNNDFLKATSHKWAVLYNDMSPMEHFHSALTFHLLTAPRNNFLGFLTGQQWKDIRAKVIDLILATDISDNGEKASKMRIKMKGESKEGEITRPFEYLKNAHDSWMVCQMCIKAADISHAAKEWTQHLEWTRRVTAEFFDQGDEETRMGLPKWVLGDRHSLDIADSQRYFISVMCMDVFQILASLDESGLLEKDVLREMQQNKNRWESCLRIKQKNIKISFDNLIDRMRQPSDPQSTPLQPLPFSTGDLSCLFDQDLPRSRPFSSYNKHRIMMKQQREQQQLQLQQQQQPHREVSTSASSSGVAGPGANAIPFMLQQRQQQQQQQLREAAPPQQQQGGHNKTPPARTKSPLTDQFERCLSGANPFTPMSEETIDPGTHAGEDLAHDDEEEEINPTVLTPPNTRLYSRGVTRSLQSVESAMCPSESTPFTNLCTQTITNSTNQTTSIPPQERFKTEDMMFEATPSAASTNYAPVHTPPASAHAHAQAQAQTPPASSMYKNLSAVPSLTASVYGPPLVTLTVTPPSPSVRVHRSGPRRPTYTSTRVTAKLGD</sequence>
<feature type="binding site" evidence="4">
    <location>
        <position position="967"/>
    </location>
    <ligand>
        <name>AMP</name>
        <dbReference type="ChEBI" id="CHEBI:456215"/>
    </ligand>
</feature>
<feature type="transmembrane region" description="Helical" evidence="8">
    <location>
        <begin position="177"/>
        <end position="195"/>
    </location>
</feature>
<dbReference type="VEuPathDB" id="CryptoDB:Vbra_13949"/>
<feature type="transmembrane region" description="Helical" evidence="8">
    <location>
        <begin position="284"/>
        <end position="314"/>
    </location>
</feature>
<evidence type="ECO:0000256" key="2">
    <source>
        <dbReference type="ARBA" id="ARBA00022801"/>
    </source>
</evidence>
<feature type="active site" description="Proton donor" evidence="3">
    <location>
        <position position="753"/>
    </location>
</feature>
<comment type="similarity">
    <text evidence="6">Belongs to the cyclic nucleotide phosphodiesterase family.</text>
</comment>
<dbReference type="EMBL" id="CDMY01000344">
    <property type="protein sequence ID" value="CEM03561.1"/>
    <property type="molecule type" value="Genomic_DNA"/>
</dbReference>
<comment type="cofactor">
    <cofactor evidence="6">
        <name>a divalent metal cation</name>
        <dbReference type="ChEBI" id="CHEBI:60240"/>
    </cofactor>
    <text evidence="6">Binds 2 divalent metal cations per subunit. Site 1 may preferentially bind zinc ions, while site 2 has a preference for magnesium and/or manganese ions.</text>
</comment>
<dbReference type="InterPro" id="IPR023088">
    <property type="entry name" value="PDEase"/>
</dbReference>
<evidence type="ECO:0000256" key="5">
    <source>
        <dbReference type="PIRSR" id="PIRSR623088-3"/>
    </source>
</evidence>
<feature type="compositionally biased region" description="Low complexity" evidence="7">
    <location>
        <begin position="1115"/>
        <end position="1136"/>
    </location>
</feature>
<dbReference type="PRINTS" id="PR00387">
    <property type="entry name" value="PDIESTERASE1"/>
</dbReference>
<feature type="compositionally biased region" description="Low complexity" evidence="7">
    <location>
        <begin position="83"/>
        <end position="107"/>
    </location>
</feature>
<feature type="region of interest" description="Disordered" evidence="7">
    <location>
        <begin position="1"/>
        <end position="20"/>
    </location>
</feature>
<feature type="region of interest" description="Disordered" evidence="7">
    <location>
        <begin position="1321"/>
        <end position="1350"/>
    </location>
</feature>
<dbReference type="GO" id="GO:0046872">
    <property type="term" value="F:metal ion binding"/>
    <property type="evidence" value="ECO:0007669"/>
    <property type="project" value="UniProtKB-KW"/>
</dbReference>
<dbReference type="Proteomes" id="UP000041254">
    <property type="component" value="Unassembled WGS sequence"/>
</dbReference>
<accession>A0A0G4EXW6</accession>
<dbReference type="PROSITE" id="PS00126">
    <property type="entry name" value="PDEASE_I_1"/>
    <property type="match status" value="1"/>
</dbReference>
<reference evidence="10 11" key="1">
    <citation type="submission" date="2014-11" db="EMBL/GenBank/DDBJ databases">
        <authorList>
            <person name="Zhu J."/>
            <person name="Qi W."/>
            <person name="Song R."/>
        </authorList>
    </citation>
    <scope>NUCLEOTIDE SEQUENCE [LARGE SCALE GENOMIC DNA]</scope>
</reference>
<feature type="compositionally biased region" description="Low complexity" evidence="7">
    <location>
        <begin position="63"/>
        <end position="75"/>
    </location>
</feature>
<feature type="compositionally biased region" description="Basic residues" evidence="7">
    <location>
        <begin position="124"/>
        <end position="135"/>
    </location>
</feature>
<feature type="transmembrane region" description="Helical" evidence="8">
    <location>
        <begin position="238"/>
        <end position="263"/>
    </location>
</feature>
<evidence type="ECO:0000256" key="7">
    <source>
        <dbReference type="SAM" id="MobiDB-lite"/>
    </source>
</evidence>
<gene>
    <name evidence="10" type="ORF">Vbra_13949</name>
</gene>
<dbReference type="CDD" id="cd00077">
    <property type="entry name" value="HDc"/>
    <property type="match status" value="1"/>
</dbReference>
<evidence type="ECO:0000313" key="10">
    <source>
        <dbReference type="EMBL" id="CEM03561.1"/>
    </source>
</evidence>
<feature type="binding site" evidence="4">
    <location>
        <begin position="753"/>
        <end position="757"/>
    </location>
    <ligand>
        <name>AMP</name>
        <dbReference type="ChEBI" id="CHEBI:456215"/>
    </ligand>
</feature>
<dbReference type="PROSITE" id="PS51845">
    <property type="entry name" value="PDEASE_I_2"/>
    <property type="match status" value="1"/>
</dbReference>